<feature type="domain" description="Peptidase C1A papain C-terminal" evidence="1">
    <location>
        <begin position="20"/>
        <end position="64"/>
    </location>
</feature>
<dbReference type="Pfam" id="PF00112">
    <property type="entry name" value="Peptidase_C1"/>
    <property type="match status" value="1"/>
</dbReference>
<protein>
    <recommendedName>
        <fullName evidence="1">Peptidase C1A papain C-terminal domain-containing protein</fullName>
    </recommendedName>
</protein>
<organism evidence="2 3">
    <name type="scientific">Paramecium octaurelia</name>
    <dbReference type="NCBI Taxonomy" id="43137"/>
    <lineage>
        <taxon>Eukaryota</taxon>
        <taxon>Sar</taxon>
        <taxon>Alveolata</taxon>
        <taxon>Ciliophora</taxon>
        <taxon>Intramacronucleata</taxon>
        <taxon>Oligohymenophorea</taxon>
        <taxon>Peniculida</taxon>
        <taxon>Parameciidae</taxon>
        <taxon>Paramecium</taxon>
    </lineage>
</organism>
<name>A0A8S1UN93_PAROT</name>
<comment type="caution">
    <text evidence="2">The sequence shown here is derived from an EMBL/GenBank/DDBJ whole genome shotgun (WGS) entry which is preliminary data.</text>
</comment>
<proteinExistence type="predicted"/>
<accession>A0A8S1UN93</accession>
<evidence type="ECO:0000313" key="2">
    <source>
        <dbReference type="EMBL" id="CAD8165533.1"/>
    </source>
</evidence>
<evidence type="ECO:0000313" key="3">
    <source>
        <dbReference type="Proteomes" id="UP000683925"/>
    </source>
</evidence>
<dbReference type="AlphaFoldDB" id="A0A8S1UN93"/>
<sequence length="64" mass="7583">MENRKNQKFRSLKHCKVRFMNLCVDATIWSNYKIGIFNNFNKNIYHAVLVVGYNTSGNWIIKNS</sequence>
<dbReference type="InterPro" id="IPR000668">
    <property type="entry name" value="Peptidase_C1A_C"/>
</dbReference>
<keyword evidence="3" id="KW-1185">Reference proteome</keyword>
<reference evidence="2" key="1">
    <citation type="submission" date="2021-01" db="EMBL/GenBank/DDBJ databases">
        <authorList>
            <consortium name="Genoscope - CEA"/>
            <person name="William W."/>
        </authorList>
    </citation>
    <scope>NUCLEOTIDE SEQUENCE</scope>
</reference>
<dbReference type="InterPro" id="IPR025660">
    <property type="entry name" value="Pept_his_AS"/>
</dbReference>
<evidence type="ECO:0000259" key="1">
    <source>
        <dbReference type="Pfam" id="PF00112"/>
    </source>
</evidence>
<gene>
    <name evidence="2" type="ORF">POCTA_138.1.T0460333</name>
</gene>
<dbReference type="GO" id="GO:0006508">
    <property type="term" value="P:proteolysis"/>
    <property type="evidence" value="ECO:0007669"/>
    <property type="project" value="InterPro"/>
</dbReference>
<dbReference type="EMBL" id="CAJJDP010000046">
    <property type="protein sequence ID" value="CAD8165533.1"/>
    <property type="molecule type" value="Genomic_DNA"/>
</dbReference>
<dbReference type="Proteomes" id="UP000683925">
    <property type="component" value="Unassembled WGS sequence"/>
</dbReference>
<dbReference type="GO" id="GO:0008234">
    <property type="term" value="F:cysteine-type peptidase activity"/>
    <property type="evidence" value="ECO:0007669"/>
    <property type="project" value="InterPro"/>
</dbReference>
<dbReference type="PROSITE" id="PS00639">
    <property type="entry name" value="THIOL_PROTEASE_HIS"/>
    <property type="match status" value="1"/>
</dbReference>